<keyword evidence="7" id="KW-0472">Membrane</keyword>
<evidence type="ECO:0000259" key="8">
    <source>
        <dbReference type="Pfam" id="PF10502"/>
    </source>
</evidence>
<evidence type="ECO:0000256" key="4">
    <source>
        <dbReference type="ARBA" id="ARBA00013208"/>
    </source>
</evidence>
<dbReference type="InterPro" id="IPR019533">
    <property type="entry name" value="Peptidase_S26"/>
</dbReference>
<dbReference type="PROSITE" id="PS00761">
    <property type="entry name" value="SPASE_I_3"/>
    <property type="match status" value="1"/>
</dbReference>
<dbReference type="InterPro" id="IPR019756">
    <property type="entry name" value="Pept_S26A_signal_pept_1_Ser-AS"/>
</dbReference>
<evidence type="ECO:0000256" key="2">
    <source>
        <dbReference type="ARBA" id="ARBA00004401"/>
    </source>
</evidence>
<reference evidence="9 10" key="1">
    <citation type="submission" date="2021-01" db="EMBL/GenBank/DDBJ databases">
        <title>Genome public.</title>
        <authorList>
            <person name="Liu C."/>
            <person name="Sun Q."/>
        </authorList>
    </citation>
    <scope>NUCLEOTIDE SEQUENCE [LARGE SCALE GENOMIC DNA]</scope>
    <source>
        <strain evidence="9 10">YIM B02515</strain>
    </source>
</reference>
<organism evidence="9 10">
    <name type="scientific">Clostridium rhizosphaerae</name>
    <dbReference type="NCBI Taxonomy" id="2803861"/>
    <lineage>
        <taxon>Bacteria</taxon>
        <taxon>Bacillati</taxon>
        <taxon>Bacillota</taxon>
        <taxon>Clostridia</taxon>
        <taxon>Eubacteriales</taxon>
        <taxon>Clostridiaceae</taxon>
        <taxon>Clostridium</taxon>
    </lineage>
</organism>
<evidence type="ECO:0000256" key="7">
    <source>
        <dbReference type="RuleBase" id="RU362042"/>
    </source>
</evidence>
<comment type="caution">
    <text evidence="9">The sequence shown here is derived from an EMBL/GenBank/DDBJ whole genome shotgun (WGS) entry which is preliminary data.</text>
</comment>
<proteinExistence type="inferred from homology"/>
<evidence type="ECO:0000256" key="6">
    <source>
        <dbReference type="ARBA" id="ARBA00022801"/>
    </source>
</evidence>
<dbReference type="PANTHER" id="PTHR43390">
    <property type="entry name" value="SIGNAL PEPTIDASE I"/>
    <property type="match status" value="1"/>
</dbReference>
<dbReference type="GO" id="GO:0009003">
    <property type="term" value="F:signal peptidase activity"/>
    <property type="evidence" value="ECO:0007669"/>
    <property type="project" value="UniProtKB-EC"/>
</dbReference>
<comment type="subcellular location">
    <subcellularLocation>
        <location evidence="2">Cell membrane</location>
        <topology evidence="2">Single-pass type II membrane protein</topology>
    </subcellularLocation>
    <subcellularLocation>
        <location evidence="7">Membrane</location>
        <topology evidence="7">Single-pass type II membrane protein</topology>
    </subcellularLocation>
</comment>
<keyword evidence="7" id="KW-0812">Transmembrane</keyword>
<evidence type="ECO:0000313" key="9">
    <source>
        <dbReference type="EMBL" id="MBL4935748.1"/>
    </source>
</evidence>
<evidence type="ECO:0000256" key="1">
    <source>
        <dbReference type="ARBA" id="ARBA00000677"/>
    </source>
</evidence>
<keyword evidence="5 7" id="KW-0645">Protease</keyword>
<dbReference type="PROSITE" id="PS00501">
    <property type="entry name" value="SPASE_I_1"/>
    <property type="match status" value="1"/>
</dbReference>
<keyword evidence="10" id="KW-1185">Reference proteome</keyword>
<name>A0ABS1T8S8_9CLOT</name>
<evidence type="ECO:0000256" key="3">
    <source>
        <dbReference type="ARBA" id="ARBA00009370"/>
    </source>
</evidence>
<comment type="catalytic activity">
    <reaction evidence="1 7">
        <text>Cleavage of hydrophobic, N-terminal signal or leader sequences from secreted and periplasmic proteins.</text>
        <dbReference type="EC" id="3.4.21.89"/>
    </reaction>
</comment>
<dbReference type="Proteomes" id="UP000632377">
    <property type="component" value="Unassembled WGS sequence"/>
</dbReference>
<comment type="similarity">
    <text evidence="3 7">Belongs to the peptidase S26 family.</text>
</comment>
<gene>
    <name evidence="9" type="primary">lepB</name>
    <name evidence="9" type="ORF">JK636_08250</name>
</gene>
<protein>
    <recommendedName>
        <fullName evidence="4 7">Signal peptidase I</fullName>
        <ecNumber evidence="4 7">3.4.21.89</ecNumber>
    </recommendedName>
</protein>
<dbReference type="PRINTS" id="PR00727">
    <property type="entry name" value="LEADERPTASE"/>
</dbReference>
<feature type="domain" description="Peptidase S26" evidence="8">
    <location>
        <begin position="9"/>
        <end position="169"/>
    </location>
</feature>
<keyword evidence="7" id="KW-1133">Transmembrane helix</keyword>
<dbReference type="InterPro" id="IPR019758">
    <property type="entry name" value="Pept_S26A_signal_pept_1_CS"/>
</dbReference>
<dbReference type="CDD" id="cd06530">
    <property type="entry name" value="S26_SPase_I"/>
    <property type="match status" value="1"/>
</dbReference>
<dbReference type="EC" id="3.4.21.89" evidence="4 7"/>
<feature type="transmembrane region" description="Helical" evidence="7">
    <location>
        <begin position="12"/>
        <end position="31"/>
    </location>
</feature>
<dbReference type="InterPro" id="IPR036286">
    <property type="entry name" value="LexA/Signal_pep-like_sf"/>
</dbReference>
<dbReference type="NCBIfam" id="TIGR02227">
    <property type="entry name" value="sigpep_I_bact"/>
    <property type="match status" value="1"/>
</dbReference>
<accession>A0ABS1T8S8</accession>
<dbReference type="PANTHER" id="PTHR43390:SF1">
    <property type="entry name" value="CHLOROPLAST PROCESSING PEPTIDASE"/>
    <property type="match status" value="1"/>
</dbReference>
<sequence length="177" mass="19762">MGKKKNIIREYGISIIAAIIIAVTFRTYVFARADVEGKSMYSTLNDKDVLFVEKISLLTHSFKHGQIVIFDSGSLNKDIYVKRVIAVAGDEIEIKDGKVYLNGTELKESYLDKNTVTNPGPFLTQSGKYKVPEGYVFVLGDNRGNSVDSRMLGPISTKALKGHVVVRVYPFNTFKLF</sequence>
<evidence type="ECO:0000256" key="5">
    <source>
        <dbReference type="ARBA" id="ARBA00022670"/>
    </source>
</evidence>
<evidence type="ECO:0000313" key="10">
    <source>
        <dbReference type="Proteomes" id="UP000632377"/>
    </source>
</evidence>
<dbReference type="SUPFAM" id="SSF51306">
    <property type="entry name" value="LexA/Signal peptidase"/>
    <property type="match status" value="1"/>
</dbReference>
<keyword evidence="6 7" id="KW-0378">Hydrolase</keyword>
<dbReference type="RefSeq" id="WP_202748339.1">
    <property type="nucleotide sequence ID" value="NZ_JAESWC010000002.1"/>
</dbReference>
<dbReference type="InterPro" id="IPR000223">
    <property type="entry name" value="Pept_S26A_signal_pept_1"/>
</dbReference>
<dbReference type="EMBL" id="JAESWC010000002">
    <property type="protein sequence ID" value="MBL4935748.1"/>
    <property type="molecule type" value="Genomic_DNA"/>
</dbReference>
<dbReference type="Gene3D" id="2.10.109.10">
    <property type="entry name" value="Umud Fragment, subunit A"/>
    <property type="match status" value="1"/>
</dbReference>
<dbReference type="Pfam" id="PF10502">
    <property type="entry name" value="Peptidase_S26"/>
    <property type="match status" value="1"/>
</dbReference>